<dbReference type="AlphaFoldDB" id="A0A9D3ZF21"/>
<dbReference type="Proteomes" id="UP000828251">
    <property type="component" value="Unassembled WGS sequence"/>
</dbReference>
<protein>
    <submittedName>
        <fullName evidence="2">Uncharacterized protein</fullName>
    </submittedName>
</protein>
<sequence length="55" mass="5818">MEASSGFSEEGSGRVPTGNGLVVTVPRFKKRKVLAVRDFPPGCGRVAEPQSIDLS</sequence>
<evidence type="ECO:0000256" key="1">
    <source>
        <dbReference type="SAM" id="MobiDB-lite"/>
    </source>
</evidence>
<feature type="region of interest" description="Disordered" evidence="1">
    <location>
        <begin position="1"/>
        <end position="20"/>
    </location>
</feature>
<organism evidence="2 3">
    <name type="scientific">Gossypium stocksii</name>
    <dbReference type="NCBI Taxonomy" id="47602"/>
    <lineage>
        <taxon>Eukaryota</taxon>
        <taxon>Viridiplantae</taxon>
        <taxon>Streptophyta</taxon>
        <taxon>Embryophyta</taxon>
        <taxon>Tracheophyta</taxon>
        <taxon>Spermatophyta</taxon>
        <taxon>Magnoliopsida</taxon>
        <taxon>eudicotyledons</taxon>
        <taxon>Gunneridae</taxon>
        <taxon>Pentapetalae</taxon>
        <taxon>rosids</taxon>
        <taxon>malvids</taxon>
        <taxon>Malvales</taxon>
        <taxon>Malvaceae</taxon>
        <taxon>Malvoideae</taxon>
        <taxon>Gossypium</taxon>
    </lineage>
</organism>
<feature type="compositionally biased region" description="Low complexity" evidence="1">
    <location>
        <begin position="1"/>
        <end position="10"/>
    </location>
</feature>
<feature type="non-terminal residue" evidence="2">
    <location>
        <position position="55"/>
    </location>
</feature>
<keyword evidence="3" id="KW-1185">Reference proteome</keyword>
<dbReference type="EMBL" id="JAIQCV010000013">
    <property type="protein sequence ID" value="KAH1031279.1"/>
    <property type="molecule type" value="Genomic_DNA"/>
</dbReference>
<name>A0A9D3ZF21_9ROSI</name>
<gene>
    <name evidence="2" type="ORF">J1N35_043453</name>
</gene>
<proteinExistence type="predicted"/>
<comment type="caution">
    <text evidence="2">The sequence shown here is derived from an EMBL/GenBank/DDBJ whole genome shotgun (WGS) entry which is preliminary data.</text>
</comment>
<reference evidence="2 3" key="1">
    <citation type="journal article" date="2021" name="Plant Biotechnol. J.">
        <title>Multi-omics assisted identification of the key and species-specific regulatory components of drought-tolerant mechanisms in Gossypium stocksii.</title>
        <authorList>
            <person name="Yu D."/>
            <person name="Ke L."/>
            <person name="Zhang D."/>
            <person name="Wu Y."/>
            <person name="Sun Y."/>
            <person name="Mei J."/>
            <person name="Sun J."/>
            <person name="Sun Y."/>
        </authorList>
    </citation>
    <scope>NUCLEOTIDE SEQUENCE [LARGE SCALE GENOMIC DNA]</scope>
    <source>
        <strain evidence="3">cv. E1</strain>
        <tissue evidence="2">Leaf</tissue>
    </source>
</reference>
<evidence type="ECO:0000313" key="2">
    <source>
        <dbReference type="EMBL" id="KAH1031279.1"/>
    </source>
</evidence>
<evidence type="ECO:0000313" key="3">
    <source>
        <dbReference type="Proteomes" id="UP000828251"/>
    </source>
</evidence>
<accession>A0A9D3ZF21</accession>